<keyword evidence="3" id="KW-1185">Reference proteome</keyword>
<evidence type="ECO:0000256" key="1">
    <source>
        <dbReference type="SAM" id="Phobius"/>
    </source>
</evidence>
<feature type="transmembrane region" description="Helical" evidence="1">
    <location>
        <begin position="202"/>
        <end position="220"/>
    </location>
</feature>
<accession>A0A2Z2NUJ0</accession>
<dbReference type="Proteomes" id="UP000250079">
    <property type="component" value="Chromosome"/>
</dbReference>
<name>A0A2Z2NUJ0_9GAMM</name>
<evidence type="ECO:0000313" key="3">
    <source>
        <dbReference type="Proteomes" id="UP000250079"/>
    </source>
</evidence>
<keyword evidence="1" id="KW-0812">Transmembrane</keyword>
<evidence type="ECO:0000313" key="2">
    <source>
        <dbReference type="EMBL" id="ASJ72430.1"/>
    </source>
</evidence>
<feature type="transmembrane region" description="Helical" evidence="1">
    <location>
        <begin position="170"/>
        <end position="190"/>
    </location>
</feature>
<gene>
    <name evidence="2" type="ORF">IMCC3135_11700</name>
</gene>
<organism evidence="2 3">
    <name type="scientific">Granulosicoccus antarcticus IMCC3135</name>
    <dbReference type="NCBI Taxonomy" id="1192854"/>
    <lineage>
        <taxon>Bacteria</taxon>
        <taxon>Pseudomonadati</taxon>
        <taxon>Pseudomonadota</taxon>
        <taxon>Gammaproteobacteria</taxon>
        <taxon>Chromatiales</taxon>
        <taxon>Granulosicoccaceae</taxon>
        <taxon>Granulosicoccus</taxon>
    </lineage>
</organism>
<keyword evidence="1" id="KW-1133">Transmembrane helix</keyword>
<reference evidence="2 3" key="1">
    <citation type="submission" date="2016-12" db="EMBL/GenBank/DDBJ databases">
        <authorList>
            <person name="Song W.-J."/>
            <person name="Kurnit D.M."/>
        </authorList>
    </citation>
    <scope>NUCLEOTIDE SEQUENCE [LARGE SCALE GENOMIC DNA]</scope>
    <source>
        <strain evidence="2 3">IMCC3135</strain>
    </source>
</reference>
<dbReference type="KEGG" id="gai:IMCC3135_11700"/>
<dbReference type="AlphaFoldDB" id="A0A2Z2NUJ0"/>
<sequence length="222" mass="24459">MHLDDLIYSFLLQSDFPRAAIIFDLDLLGAAAKVGTDMRRPSFVIVDPDTAELLAIIDVVDAIDGDALREMSTETGAYASRLGGKAIQGFVIRVDVRGSTEDEQIQFYRVWPNSTLHQLSSKSFPDLGSLRVARKLVIDNMPKPVIRAEPIIMEEESDDDQSEPRPGWGMYLPAFVLLVLIIADGLSNAIRGISLLTLSQSVLAFGVAFLLTLPAAIRFLRR</sequence>
<protein>
    <submittedName>
        <fullName evidence="2">Uncharacterized protein</fullName>
    </submittedName>
</protein>
<dbReference type="EMBL" id="CP018632">
    <property type="protein sequence ID" value="ASJ72430.1"/>
    <property type="molecule type" value="Genomic_DNA"/>
</dbReference>
<keyword evidence="1" id="KW-0472">Membrane</keyword>
<proteinExistence type="predicted"/>